<name>A0ABQ5ICU2_9ASTR</name>
<reference evidence="1" key="1">
    <citation type="journal article" date="2022" name="Int. J. Mol. Sci.">
        <title>Draft Genome of Tanacetum Coccineum: Genomic Comparison of Closely Related Tanacetum-Family Plants.</title>
        <authorList>
            <person name="Yamashiro T."/>
            <person name="Shiraishi A."/>
            <person name="Nakayama K."/>
            <person name="Satake H."/>
        </authorList>
    </citation>
    <scope>NUCLEOTIDE SEQUENCE</scope>
</reference>
<accession>A0ABQ5ICU2</accession>
<sequence length="392" mass="45500">MAVNLAEWLSFSNPNFSETSRNEFRANYIIYKNKEIESPEALDFADFGTIREGKTLREFDRFCQVSFRVGSRTFTSQAWNRLFRIQEPIVREYVYEFLSSVKFRDHTSELELADTLVFQLGGVRRSMTLREFTLALGLYTNLEMNNNLFAAFRENYVRNRPYDYKPFAYFVEISTNNHYDPRHPPSYTTIKTPIRRLAHRLLTLSITGRHHAKFLVDKAKGSKRKSMIYGAHLISRIAMYYGLMAPEFLMHLTVEFRMSQINVAKLVDLGICKYNTLGRGVFVANLVSDSEDEAEEAEGVEARQGEEGVRRRLNMSFTNRLTTMDNTLVDVNSNIFRTMREEQQRHGRASRCELHVRTPDFSTPPNVQTQSQDHFDIFDHPGAGEGTSHMDE</sequence>
<dbReference type="EMBL" id="BQNB010020559">
    <property type="protein sequence ID" value="GJT97257.1"/>
    <property type="molecule type" value="Genomic_DNA"/>
</dbReference>
<keyword evidence="2" id="KW-1185">Reference proteome</keyword>
<organism evidence="1 2">
    <name type="scientific">Tanacetum coccineum</name>
    <dbReference type="NCBI Taxonomy" id="301880"/>
    <lineage>
        <taxon>Eukaryota</taxon>
        <taxon>Viridiplantae</taxon>
        <taxon>Streptophyta</taxon>
        <taxon>Embryophyta</taxon>
        <taxon>Tracheophyta</taxon>
        <taxon>Spermatophyta</taxon>
        <taxon>Magnoliopsida</taxon>
        <taxon>eudicotyledons</taxon>
        <taxon>Gunneridae</taxon>
        <taxon>Pentapetalae</taxon>
        <taxon>asterids</taxon>
        <taxon>campanulids</taxon>
        <taxon>Asterales</taxon>
        <taxon>Asteraceae</taxon>
        <taxon>Asteroideae</taxon>
        <taxon>Anthemideae</taxon>
        <taxon>Anthemidinae</taxon>
        <taxon>Tanacetum</taxon>
    </lineage>
</organism>
<proteinExistence type="predicted"/>
<evidence type="ECO:0000313" key="1">
    <source>
        <dbReference type="EMBL" id="GJT97257.1"/>
    </source>
</evidence>
<protein>
    <submittedName>
        <fullName evidence="1">Uncharacterized protein</fullName>
    </submittedName>
</protein>
<evidence type="ECO:0000313" key="2">
    <source>
        <dbReference type="Proteomes" id="UP001151760"/>
    </source>
</evidence>
<reference evidence="1" key="2">
    <citation type="submission" date="2022-01" db="EMBL/GenBank/DDBJ databases">
        <authorList>
            <person name="Yamashiro T."/>
            <person name="Shiraishi A."/>
            <person name="Satake H."/>
            <person name="Nakayama K."/>
        </authorList>
    </citation>
    <scope>NUCLEOTIDE SEQUENCE</scope>
</reference>
<comment type="caution">
    <text evidence="1">The sequence shown here is derived from an EMBL/GenBank/DDBJ whole genome shotgun (WGS) entry which is preliminary data.</text>
</comment>
<dbReference type="Proteomes" id="UP001151760">
    <property type="component" value="Unassembled WGS sequence"/>
</dbReference>
<gene>
    <name evidence="1" type="ORF">Tco_1092775</name>
</gene>